<gene>
    <name evidence="2" type="ORF">OS493_011246</name>
</gene>
<dbReference type="EMBL" id="MU826830">
    <property type="protein sequence ID" value="KAJ7373637.1"/>
    <property type="molecule type" value="Genomic_DNA"/>
</dbReference>
<evidence type="ECO:0000313" key="2">
    <source>
        <dbReference type="EMBL" id="KAJ7373637.1"/>
    </source>
</evidence>
<feature type="region of interest" description="Disordered" evidence="1">
    <location>
        <begin position="1242"/>
        <end position="1273"/>
    </location>
</feature>
<evidence type="ECO:0000256" key="1">
    <source>
        <dbReference type="SAM" id="MobiDB-lite"/>
    </source>
</evidence>
<feature type="compositionally biased region" description="Low complexity" evidence="1">
    <location>
        <begin position="1242"/>
        <end position="1259"/>
    </location>
</feature>
<feature type="region of interest" description="Disordered" evidence="1">
    <location>
        <begin position="1064"/>
        <end position="1083"/>
    </location>
</feature>
<feature type="region of interest" description="Disordered" evidence="1">
    <location>
        <begin position="728"/>
        <end position="753"/>
    </location>
</feature>
<protein>
    <submittedName>
        <fullName evidence="2">Uncharacterized protein</fullName>
    </submittedName>
</protein>
<accession>A0A9W9Z1Y2</accession>
<feature type="region of interest" description="Disordered" evidence="1">
    <location>
        <begin position="1149"/>
        <end position="1202"/>
    </location>
</feature>
<reference evidence="2" key="1">
    <citation type="submission" date="2023-01" db="EMBL/GenBank/DDBJ databases">
        <title>Genome assembly of the deep-sea coral Lophelia pertusa.</title>
        <authorList>
            <person name="Herrera S."/>
            <person name="Cordes E."/>
        </authorList>
    </citation>
    <scope>NUCLEOTIDE SEQUENCE</scope>
    <source>
        <strain evidence="2">USNM1676648</strain>
        <tissue evidence="2">Polyp</tissue>
    </source>
</reference>
<feature type="compositionally biased region" description="Polar residues" evidence="1">
    <location>
        <begin position="1073"/>
        <end position="1083"/>
    </location>
</feature>
<dbReference type="Proteomes" id="UP001163046">
    <property type="component" value="Unassembled WGS sequence"/>
</dbReference>
<keyword evidence="3" id="KW-1185">Reference proteome</keyword>
<sequence length="1294" mass="130058">MLPSISLSTSTLYPSIQDLTSSTNGGFATAKRSTKLANNGTSSAQLPGVATLSLSSISSILKTETSVLSISETRMIINHTTTVPLGSSQSVSASQTNIDVVMSTVSSNYSSNISAASSSFVNPNSSSTVMVLSEVRTSTASSLQTSVMPHLTPVVSLAANLSGSVSATRTLSSAIAKATPSQSHLSHTVTINGSSTGSPSQSIAGSLTLQLETSRMVSSSSVAIATNRTLSTSYLPSSVVIKASKTVIESPSTLGTSAAISASTSTKSILDSKVASVNGTVPVTSTTIHGTPVLVTVNSSVHAVNATPTTVLTSKATISPTHSADTTLLSTFQSRSSGVNSTLQTSTVLSSVGIAVNQTRTVGDSSASLPARSIPSLNQTVSAVKTSALLQSTRALLNTSLVPTSSSVGVGEASSLVASPNATSQSSTTTMSSPIRVSSSLVVSQNATIQSSTSVSLHPSTVAAPSSTASIGVVSSIAEEKTSSVSSTVAVSSRLPVSTSAPLHTSSMAISSSVQVGDISSMATATGESSSSMPLVASSRLASSQNVTSESSLSGRLTPSSKTATVSRPSVETAASPAASVTPNKTSTDEGFIVTSYSTPCYIYYVVEKTVFPVATANHSAVPSTTSTTPKITLDIGTATRLHSGLPTVTLTHTVGMTTQVSKMQSQMPGSTDAITSSTVLVGESVKSSRLVAPTSTSTHLLSKTSISPSGTVTEVLGADTSKVVQTDSSTVPSVMSSSVSSSITSDSRNTTDASTFQTGILSTQVQSTPSQSGSLAIPRVTTSVMGLQSTSMTNKTLGSSPTILPGSFTPVVANASVSETHNMSTAIATGALSSTKQESLQSTHGSSSIVFTSSVESRAFVPTVAPSLPSQNVSSARTVSGVSQVISTDNTPVTTQASDGSVLTSKSGSIIQATASSEIHLPTTVISVSQLVTEMPSNATLSSTEIITSSESQVASSPARHTSVIGSSHVLLLNTTRLSQMPSPTSSGNLLSVVANETTTKSVSSSPVLLSSLATVSQNRTISTVSLSAIGSSTNSSSVGSVEQISSLAQSSSMSQLAVSSSSSVQMLPSSDTHASPSTSPVMETLSTIVPQVSAMSTQITSSSPSPAGNKTTASSIEMVPSSAAIHPASNTSSSVGEPLSTVMLSQAGTASTPTSNNTQVAPSSSLSQAGNKTSASSTQMLPSSSIHMLPSVNTSTGEPLSSAMLSLSTTVSQAGGMSILVNSSLQVAVSSSFSQAVNTSSAAEPLPSSASSSSPLPVRRKKRAVVDPSNATSVIESSSSAMLTSSVGKQWF</sequence>
<feature type="region of interest" description="Disordered" evidence="1">
    <location>
        <begin position="547"/>
        <end position="587"/>
    </location>
</feature>
<organism evidence="2 3">
    <name type="scientific">Desmophyllum pertusum</name>
    <dbReference type="NCBI Taxonomy" id="174260"/>
    <lineage>
        <taxon>Eukaryota</taxon>
        <taxon>Metazoa</taxon>
        <taxon>Cnidaria</taxon>
        <taxon>Anthozoa</taxon>
        <taxon>Hexacorallia</taxon>
        <taxon>Scleractinia</taxon>
        <taxon>Caryophylliina</taxon>
        <taxon>Caryophylliidae</taxon>
        <taxon>Desmophyllum</taxon>
    </lineage>
</organism>
<evidence type="ECO:0000313" key="3">
    <source>
        <dbReference type="Proteomes" id="UP001163046"/>
    </source>
</evidence>
<proteinExistence type="predicted"/>
<feature type="region of interest" description="Disordered" evidence="1">
    <location>
        <begin position="1097"/>
        <end position="1116"/>
    </location>
</feature>
<feature type="compositionally biased region" description="Polar residues" evidence="1">
    <location>
        <begin position="547"/>
        <end position="570"/>
    </location>
</feature>
<comment type="caution">
    <text evidence="2">The sequence shown here is derived from an EMBL/GenBank/DDBJ whole genome shotgun (WGS) entry which is preliminary data.</text>
</comment>
<name>A0A9W9Z1Y2_9CNID</name>